<dbReference type="GO" id="GO:0000271">
    <property type="term" value="P:polysaccharide biosynthetic process"/>
    <property type="evidence" value="ECO:0007669"/>
    <property type="project" value="UniProtKB-KW"/>
</dbReference>
<keyword evidence="5" id="KW-1185">Reference proteome</keyword>
<gene>
    <name evidence="4" type="ORF">SAMN04488004_11061</name>
</gene>
<dbReference type="CDD" id="cd06533">
    <property type="entry name" value="Glyco_transf_WecG_TagA"/>
    <property type="match status" value="1"/>
</dbReference>
<keyword evidence="2" id="KW-0270">Exopolysaccharide synthesis</keyword>
<dbReference type="Pfam" id="PF03808">
    <property type="entry name" value="Glyco_tran_WecG"/>
    <property type="match status" value="1"/>
</dbReference>
<dbReference type="NCBIfam" id="TIGR00696">
    <property type="entry name" value="wecG_tagA_cpsF"/>
    <property type="match status" value="1"/>
</dbReference>
<evidence type="ECO:0000313" key="4">
    <source>
        <dbReference type="EMBL" id="SFL20295.1"/>
    </source>
</evidence>
<feature type="domain" description="Bacterial sugar transferase" evidence="3">
    <location>
        <begin position="266"/>
        <end position="453"/>
    </location>
</feature>
<accession>A0A1I4FR89</accession>
<reference evidence="4 5" key="1">
    <citation type="submission" date="2016-10" db="EMBL/GenBank/DDBJ databases">
        <authorList>
            <person name="de Groot N.N."/>
        </authorList>
    </citation>
    <scope>NUCLEOTIDE SEQUENCE [LARGE SCALE GENOMIC DNA]</scope>
    <source>
        <strain evidence="4 5">DSM 16199</strain>
    </source>
</reference>
<dbReference type="OrthoDB" id="9808602at2"/>
<dbReference type="EMBL" id="FOTF01000010">
    <property type="protein sequence ID" value="SFL20295.1"/>
    <property type="molecule type" value="Genomic_DNA"/>
</dbReference>
<organism evidence="4 5">
    <name type="scientific">Loktanella salsilacus</name>
    <dbReference type="NCBI Taxonomy" id="195913"/>
    <lineage>
        <taxon>Bacteria</taxon>
        <taxon>Pseudomonadati</taxon>
        <taxon>Pseudomonadota</taxon>
        <taxon>Alphaproteobacteria</taxon>
        <taxon>Rhodobacterales</taxon>
        <taxon>Roseobacteraceae</taxon>
        <taxon>Loktanella</taxon>
    </lineage>
</organism>
<evidence type="ECO:0000256" key="1">
    <source>
        <dbReference type="ARBA" id="ARBA00006464"/>
    </source>
</evidence>
<dbReference type="InterPro" id="IPR004629">
    <property type="entry name" value="WecG_TagA_CpsF"/>
</dbReference>
<proteinExistence type="inferred from homology"/>
<dbReference type="PANTHER" id="PTHR30576">
    <property type="entry name" value="COLANIC BIOSYNTHESIS UDP-GLUCOSE LIPID CARRIER TRANSFERASE"/>
    <property type="match status" value="1"/>
</dbReference>
<evidence type="ECO:0000256" key="2">
    <source>
        <dbReference type="ARBA" id="ARBA00023169"/>
    </source>
</evidence>
<evidence type="ECO:0000259" key="3">
    <source>
        <dbReference type="Pfam" id="PF02397"/>
    </source>
</evidence>
<dbReference type="Proteomes" id="UP000199550">
    <property type="component" value="Unassembled WGS sequence"/>
</dbReference>
<dbReference type="GO" id="GO:0016780">
    <property type="term" value="F:phosphotransferase activity, for other substituted phosphate groups"/>
    <property type="evidence" value="ECO:0007669"/>
    <property type="project" value="TreeGrafter"/>
</dbReference>
<dbReference type="AlphaFoldDB" id="A0A1I4FR89"/>
<comment type="similarity">
    <text evidence="1">Belongs to the bacterial sugar transferase family.</text>
</comment>
<dbReference type="Pfam" id="PF02397">
    <property type="entry name" value="Bac_transf"/>
    <property type="match status" value="1"/>
</dbReference>
<name>A0A1I4FR89_9RHOB</name>
<dbReference type="PANTHER" id="PTHR30576:SF10">
    <property type="entry name" value="SLL5057 PROTEIN"/>
    <property type="match status" value="1"/>
</dbReference>
<protein>
    <submittedName>
        <fullName evidence="4">Polymer biosynthesis protein, WecB/TagA/CpsF family</fullName>
    </submittedName>
</protein>
<dbReference type="STRING" id="195913.SAMN04488004_11061"/>
<evidence type="ECO:0000313" key="5">
    <source>
        <dbReference type="Proteomes" id="UP000199550"/>
    </source>
</evidence>
<sequence length="459" mass="49245">MKHATFDFDANVTAFAGAQTYLPALDLSLVDSTLQGAVDALLLPGKRKAFFINAHCCNVMHRDRAYMKAVRCADVLLPDGIGVDLAARMTGQRLAGNLNGTDLIPALLTQAAKAGKSVYLFGGTPGTADAAAATLIQRIPDLQVAGTRDGFAGAQNTDAVIADINASGAHIVLVALGVPLQENWIDQHAHKLDAQLVTGVGAALDFLAGNVSRAPVWVRRARSEWIWRLAQEPRRLARRYLAGNLTFLARAGVATLRRVSAASAMRRTLDVTVAGSACVALAPVLALTAIAIKADSPGPVLFKQTRIGHNGQPFTIFKFRSMVQDAKARRAALLATSDRDGICFKSKSDPRITKVGKVIRRLSIDELPQILNVLRGDMAIVGPRPALPDEVAAYPARAMQRLSVKQGITGMWQVSGRADIAFDEMIDMDLTYARSRTIMLDLTLIARTFRAVLSGRGAH</sequence>
<dbReference type="RefSeq" id="WP_090189233.1">
    <property type="nucleotide sequence ID" value="NZ_FOTF01000010.1"/>
</dbReference>
<dbReference type="InterPro" id="IPR003362">
    <property type="entry name" value="Bact_transf"/>
</dbReference>